<accession>A0A1X2GPC3</accession>
<proteinExistence type="predicted"/>
<dbReference type="EMBL" id="MCGT01000008">
    <property type="protein sequence ID" value="ORX57521.1"/>
    <property type="molecule type" value="Genomic_DNA"/>
</dbReference>
<keyword evidence="3" id="KW-1185">Reference proteome</keyword>
<sequence length="164" mass="17956">MTSMATQTDTGKSLLIPGPPVDRDSLPTPSSSYCHSFASKESKVSTLFSRSDRLASSKVFSRQYGSFLNMPIADDTISFEEAPPTPPTTTINPNDDDEGLYLLWTSQILRDHGIRPASLRTHSFQDVDEDDDDDDESSQSSFASIPVQPSWASFFTACFCPSSA</sequence>
<organism evidence="2 3">
    <name type="scientific">Hesseltinella vesiculosa</name>
    <dbReference type="NCBI Taxonomy" id="101127"/>
    <lineage>
        <taxon>Eukaryota</taxon>
        <taxon>Fungi</taxon>
        <taxon>Fungi incertae sedis</taxon>
        <taxon>Mucoromycota</taxon>
        <taxon>Mucoromycotina</taxon>
        <taxon>Mucoromycetes</taxon>
        <taxon>Mucorales</taxon>
        <taxon>Cunninghamellaceae</taxon>
        <taxon>Hesseltinella</taxon>
    </lineage>
</organism>
<feature type="compositionally biased region" description="Polar residues" evidence="1">
    <location>
        <begin position="1"/>
        <end position="11"/>
    </location>
</feature>
<protein>
    <submittedName>
        <fullName evidence="2">Uncharacterized protein</fullName>
    </submittedName>
</protein>
<feature type="region of interest" description="Disordered" evidence="1">
    <location>
        <begin position="1"/>
        <end position="32"/>
    </location>
</feature>
<gene>
    <name evidence="2" type="ORF">DM01DRAFT_1334131</name>
</gene>
<name>A0A1X2GPC3_9FUNG</name>
<reference evidence="2 3" key="1">
    <citation type="submission" date="2016-07" db="EMBL/GenBank/DDBJ databases">
        <title>Pervasive Adenine N6-methylation of Active Genes in Fungi.</title>
        <authorList>
            <consortium name="DOE Joint Genome Institute"/>
            <person name="Mondo S.J."/>
            <person name="Dannebaum R.O."/>
            <person name="Kuo R.C."/>
            <person name="Labutti K."/>
            <person name="Haridas S."/>
            <person name="Kuo A."/>
            <person name="Salamov A."/>
            <person name="Ahrendt S.R."/>
            <person name="Lipzen A."/>
            <person name="Sullivan W."/>
            <person name="Andreopoulos W.B."/>
            <person name="Clum A."/>
            <person name="Lindquist E."/>
            <person name="Daum C."/>
            <person name="Ramamoorthy G.K."/>
            <person name="Gryganskyi A."/>
            <person name="Culley D."/>
            <person name="Magnuson J.K."/>
            <person name="James T.Y."/>
            <person name="O'Malley M.A."/>
            <person name="Stajich J.E."/>
            <person name="Spatafora J.W."/>
            <person name="Visel A."/>
            <person name="Grigoriev I.V."/>
        </authorList>
    </citation>
    <scope>NUCLEOTIDE SEQUENCE [LARGE SCALE GENOMIC DNA]</scope>
    <source>
        <strain evidence="2 3">NRRL 3301</strain>
    </source>
</reference>
<dbReference type="OrthoDB" id="2259008at2759"/>
<feature type="region of interest" description="Disordered" evidence="1">
    <location>
        <begin position="121"/>
        <end position="144"/>
    </location>
</feature>
<dbReference type="Proteomes" id="UP000242146">
    <property type="component" value="Unassembled WGS sequence"/>
</dbReference>
<comment type="caution">
    <text evidence="2">The sequence shown here is derived from an EMBL/GenBank/DDBJ whole genome shotgun (WGS) entry which is preliminary data.</text>
</comment>
<feature type="region of interest" description="Disordered" evidence="1">
    <location>
        <begin position="77"/>
        <end position="96"/>
    </location>
</feature>
<evidence type="ECO:0000313" key="3">
    <source>
        <dbReference type="Proteomes" id="UP000242146"/>
    </source>
</evidence>
<dbReference type="AlphaFoldDB" id="A0A1X2GPC3"/>
<evidence type="ECO:0000256" key="1">
    <source>
        <dbReference type="SAM" id="MobiDB-lite"/>
    </source>
</evidence>
<evidence type="ECO:0000313" key="2">
    <source>
        <dbReference type="EMBL" id="ORX57521.1"/>
    </source>
</evidence>
<feature type="compositionally biased region" description="Acidic residues" evidence="1">
    <location>
        <begin position="126"/>
        <end position="137"/>
    </location>
</feature>